<comment type="caution">
    <text evidence="1">The sequence shown here is derived from an EMBL/GenBank/DDBJ whole genome shotgun (WGS) entry which is preliminary data.</text>
</comment>
<reference evidence="1 2" key="1">
    <citation type="submission" date="2023-07" db="EMBL/GenBank/DDBJ databases">
        <title>Genomic Encyclopedia of Type Strains, Phase IV (KMG-IV): sequencing the most valuable type-strain genomes for metagenomic binning, comparative biology and taxonomic classification.</title>
        <authorList>
            <person name="Goeker M."/>
        </authorList>
    </citation>
    <scope>NUCLEOTIDE SEQUENCE [LARGE SCALE GENOMIC DNA]</scope>
    <source>
        <strain evidence="1 2">DSM 14914</strain>
    </source>
</reference>
<evidence type="ECO:0008006" key="3">
    <source>
        <dbReference type="Google" id="ProtNLM"/>
    </source>
</evidence>
<sequence length="109" mass="12543">MSVSVMILEPQNEFEKSFFLPVASESFFNECWQPAIESLGLQWIDLFSTGVDVEEEDLPIILSELRQLQNWAERNLGEDHKSKLVERVTTLIEKLPSAFQRKEAVVFIG</sequence>
<proteinExistence type="predicted"/>
<evidence type="ECO:0000313" key="2">
    <source>
        <dbReference type="Proteomes" id="UP001242811"/>
    </source>
</evidence>
<protein>
    <recommendedName>
        <fullName evidence="3">Barstar (barnase inhibitor) domain-containing protein</fullName>
    </recommendedName>
</protein>
<keyword evidence="2" id="KW-1185">Reference proteome</keyword>
<dbReference type="Proteomes" id="UP001242811">
    <property type="component" value="Unassembled WGS sequence"/>
</dbReference>
<accession>A0ABU0L6M3</accession>
<gene>
    <name evidence="1" type="ORF">QOZ95_005141</name>
</gene>
<dbReference type="RefSeq" id="WP_152381117.1">
    <property type="nucleotide sequence ID" value="NZ_CP045298.1"/>
</dbReference>
<evidence type="ECO:0000313" key="1">
    <source>
        <dbReference type="EMBL" id="MDQ0496941.1"/>
    </source>
</evidence>
<dbReference type="EMBL" id="JAUSWA010000047">
    <property type="protein sequence ID" value="MDQ0496941.1"/>
    <property type="molecule type" value="Genomic_DNA"/>
</dbReference>
<name>A0ABU0L6M3_9BACL</name>
<organism evidence="1 2">
    <name type="scientific">Paenibacillus brasilensis</name>
    <dbReference type="NCBI Taxonomy" id="128574"/>
    <lineage>
        <taxon>Bacteria</taxon>
        <taxon>Bacillati</taxon>
        <taxon>Bacillota</taxon>
        <taxon>Bacilli</taxon>
        <taxon>Bacillales</taxon>
        <taxon>Paenibacillaceae</taxon>
        <taxon>Paenibacillus</taxon>
    </lineage>
</organism>